<evidence type="ECO:0000313" key="2">
    <source>
        <dbReference type="EMBL" id="QPG59603.1"/>
    </source>
</evidence>
<protein>
    <submittedName>
        <fullName evidence="2">YheU family protein</fullName>
    </submittedName>
</protein>
<comment type="similarity">
    <text evidence="1">Belongs to the UPF0270 family.</text>
</comment>
<dbReference type="Gene3D" id="1.10.10.610">
    <property type="entry name" value="YehU-like"/>
    <property type="match status" value="1"/>
</dbReference>
<accession>A0ABX6VAE9</accession>
<sequence>MLVPYESLQQLPSETIENLIKEYLFTQVEDGGFADTDNEALKSATHQCKALLKQGVLVVEFSEDDESIAIKQAQHINY</sequence>
<proteinExistence type="inferred from homology"/>
<evidence type="ECO:0000313" key="3">
    <source>
        <dbReference type="Proteomes" id="UP000316416"/>
    </source>
</evidence>
<evidence type="ECO:0000256" key="1">
    <source>
        <dbReference type="ARBA" id="ARBA00006450"/>
    </source>
</evidence>
<reference evidence="2" key="1">
    <citation type="submission" date="2021-07" db="EMBL/GenBank/DDBJ databases">
        <title>Shewanella sp. YLB-07 whole genome sequence.</title>
        <authorList>
            <person name="Yu L."/>
        </authorList>
    </citation>
    <scope>NUCLEOTIDE SEQUENCE</scope>
    <source>
        <strain evidence="2">YLB-08</strain>
    </source>
</reference>
<dbReference type="Proteomes" id="UP000316416">
    <property type="component" value="Chromosome"/>
</dbReference>
<dbReference type="SUPFAM" id="SSF118001">
    <property type="entry name" value="YehU-like"/>
    <property type="match status" value="1"/>
</dbReference>
<dbReference type="EMBL" id="CP045503">
    <property type="protein sequence ID" value="QPG59603.1"/>
    <property type="molecule type" value="Genomic_DNA"/>
</dbReference>
<dbReference type="RefSeq" id="WP_142873965.1">
    <property type="nucleotide sequence ID" value="NZ_CP045503.2"/>
</dbReference>
<name>A0ABX6VAE9_9GAMM</name>
<dbReference type="Pfam" id="PF06794">
    <property type="entry name" value="UPF0270"/>
    <property type="match status" value="1"/>
</dbReference>
<gene>
    <name evidence="2" type="ORF">FM038_021155</name>
</gene>
<dbReference type="InterPro" id="IPR036685">
    <property type="entry name" value="YehU-like_sf"/>
</dbReference>
<organism evidence="2 3">
    <name type="scientific">Shewanella eurypsychrophilus</name>
    <dbReference type="NCBI Taxonomy" id="2593656"/>
    <lineage>
        <taxon>Bacteria</taxon>
        <taxon>Pseudomonadati</taxon>
        <taxon>Pseudomonadota</taxon>
        <taxon>Gammaproteobacteria</taxon>
        <taxon>Alteromonadales</taxon>
        <taxon>Shewanellaceae</taxon>
        <taxon>Shewanella</taxon>
    </lineage>
</organism>
<dbReference type="InterPro" id="IPR010648">
    <property type="entry name" value="UPF0270"/>
</dbReference>
<keyword evidence="3" id="KW-1185">Reference proteome</keyword>